<name>A0A8J2PJ71_9HEXA</name>
<feature type="non-terminal residue" evidence="1">
    <location>
        <position position="1"/>
    </location>
</feature>
<reference evidence="1" key="1">
    <citation type="submission" date="2021-06" db="EMBL/GenBank/DDBJ databases">
        <authorList>
            <person name="Hodson N. C."/>
            <person name="Mongue J. A."/>
            <person name="Jaron S. K."/>
        </authorList>
    </citation>
    <scope>NUCLEOTIDE SEQUENCE</scope>
</reference>
<organism evidence="1 2">
    <name type="scientific">Allacma fusca</name>
    <dbReference type="NCBI Taxonomy" id="39272"/>
    <lineage>
        <taxon>Eukaryota</taxon>
        <taxon>Metazoa</taxon>
        <taxon>Ecdysozoa</taxon>
        <taxon>Arthropoda</taxon>
        <taxon>Hexapoda</taxon>
        <taxon>Collembola</taxon>
        <taxon>Symphypleona</taxon>
        <taxon>Sminthuridae</taxon>
        <taxon>Allacma</taxon>
    </lineage>
</organism>
<gene>
    <name evidence="1" type="ORF">AFUS01_LOCUS42268</name>
</gene>
<comment type="caution">
    <text evidence="1">The sequence shown here is derived from an EMBL/GenBank/DDBJ whole genome shotgun (WGS) entry which is preliminary data.</text>
</comment>
<evidence type="ECO:0000313" key="2">
    <source>
        <dbReference type="Proteomes" id="UP000708208"/>
    </source>
</evidence>
<evidence type="ECO:0000313" key="1">
    <source>
        <dbReference type="EMBL" id="CAG7832588.1"/>
    </source>
</evidence>
<dbReference type="AlphaFoldDB" id="A0A8J2PJ71"/>
<protein>
    <submittedName>
        <fullName evidence="1">Uncharacterized protein</fullName>
    </submittedName>
</protein>
<proteinExistence type="predicted"/>
<accession>A0A8J2PJ71</accession>
<dbReference type="Proteomes" id="UP000708208">
    <property type="component" value="Unassembled WGS sequence"/>
</dbReference>
<sequence length="52" mass="5930">MLTTTNSKRSYITASSYSGFIQCVFKCPVPSWFLALKTHQRQLVMPSNTQCQ</sequence>
<dbReference type="EMBL" id="CAJVCH010565883">
    <property type="protein sequence ID" value="CAG7832588.1"/>
    <property type="molecule type" value="Genomic_DNA"/>
</dbReference>
<keyword evidence="2" id="KW-1185">Reference proteome</keyword>